<name>A0A919E690_9PROT</name>
<reference evidence="2" key="1">
    <citation type="journal article" date="2014" name="Int. J. Syst. Evol. Microbiol.">
        <title>Complete genome sequence of Corynebacterium casei LMG S-19264T (=DSM 44701T), isolated from a smear-ripened cheese.</title>
        <authorList>
            <consortium name="US DOE Joint Genome Institute (JGI-PGF)"/>
            <person name="Walter F."/>
            <person name="Albersmeier A."/>
            <person name="Kalinowski J."/>
            <person name="Ruckert C."/>
        </authorList>
    </citation>
    <scope>NUCLEOTIDE SEQUENCE</scope>
    <source>
        <strain evidence="2">KCTC 42590</strain>
    </source>
</reference>
<evidence type="ECO:0000313" key="3">
    <source>
        <dbReference type="Proteomes" id="UP000630923"/>
    </source>
</evidence>
<organism evidence="2 3">
    <name type="scientific">Kordiimonas sediminis</name>
    <dbReference type="NCBI Taxonomy" id="1735581"/>
    <lineage>
        <taxon>Bacteria</taxon>
        <taxon>Pseudomonadati</taxon>
        <taxon>Pseudomonadota</taxon>
        <taxon>Alphaproteobacteria</taxon>
        <taxon>Kordiimonadales</taxon>
        <taxon>Kordiimonadaceae</taxon>
        <taxon>Kordiimonas</taxon>
    </lineage>
</organism>
<dbReference type="AlphaFoldDB" id="A0A919E690"/>
<reference evidence="2" key="2">
    <citation type="submission" date="2020-09" db="EMBL/GenBank/DDBJ databases">
        <authorList>
            <person name="Sun Q."/>
            <person name="Kim S."/>
        </authorList>
    </citation>
    <scope>NUCLEOTIDE SEQUENCE</scope>
    <source>
        <strain evidence="2">KCTC 42590</strain>
    </source>
</reference>
<accession>A0A919E690</accession>
<feature type="region of interest" description="Disordered" evidence="1">
    <location>
        <begin position="56"/>
        <end position="79"/>
    </location>
</feature>
<keyword evidence="3" id="KW-1185">Reference proteome</keyword>
<evidence type="ECO:0000313" key="2">
    <source>
        <dbReference type="EMBL" id="GHF18216.1"/>
    </source>
</evidence>
<dbReference type="EMBL" id="BNCI01000001">
    <property type="protein sequence ID" value="GHF18216.1"/>
    <property type="molecule type" value="Genomic_DNA"/>
</dbReference>
<dbReference type="Proteomes" id="UP000630923">
    <property type="component" value="Unassembled WGS sequence"/>
</dbReference>
<proteinExistence type="predicted"/>
<comment type="caution">
    <text evidence="2">The sequence shown here is derived from an EMBL/GenBank/DDBJ whole genome shotgun (WGS) entry which is preliminary data.</text>
</comment>
<sequence>MTIGLKDNMPVDVPDEAALIEGYREVTAACLAAATDLQGAFRDTIRRTRAGFEGLGNRATAVPNSPSMSVGHKEAGPNDGFLQPFARNYTGSRDMPDGTVDAKPIARHNRYALYPAQDHGVMVLSALPMVSQSIEQALGHYASAQHR</sequence>
<protein>
    <submittedName>
        <fullName evidence="2">Uncharacterized protein</fullName>
    </submittedName>
</protein>
<evidence type="ECO:0000256" key="1">
    <source>
        <dbReference type="SAM" id="MobiDB-lite"/>
    </source>
</evidence>
<gene>
    <name evidence="2" type="ORF">GCM10017044_10910</name>
</gene>